<feature type="binding site" evidence="14">
    <location>
        <position position="115"/>
    </location>
    <ligand>
        <name>Zn(2+)</name>
        <dbReference type="ChEBI" id="CHEBI:29105"/>
    </ligand>
</feature>
<dbReference type="SUPFAM" id="SSF54197">
    <property type="entry name" value="HIT-like"/>
    <property type="match status" value="2"/>
</dbReference>
<evidence type="ECO:0000256" key="6">
    <source>
        <dbReference type="ARBA" id="ARBA00022679"/>
    </source>
</evidence>
<evidence type="ECO:0000256" key="2">
    <source>
        <dbReference type="ARBA" id="ARBA00004947"/>
    </source>
</evidence>
<dbReference type="EMBL" id="JMSN01000103">
    <property type="protein sequence ID" value="KDN39519.1"/>
    <property type="molecule type" value="Genomic_DNA"/>
</dbReference>
<evidence type="ECO:0000256" key="15">
    <source>
        <dbReference type="RuleBase" id="RU000506"/>
    </source>
</evidence>
<feature type="binding site" evidence="13">
    <location>
        <begin position="353"/>
        <end position="354"/>
    </location>
    <ligand>
        <name>UDP-alpha-D-glucose</name>
        <dbReference type="ChEBI" id="CHEBI:58885"/>
        <note>ligand shared between dimeric partners</note>
    </ligand>
</feature>
<dbReference type="GeneID" id="25263360"/>
<dbReference type="GO" id="GO:0008108">
    <property type="term" value="F:UDP-glucose:hexose-1-phosphate uridylyltransferase activity"/>
    <property type="evidence" value="ECO:0007669"/>
    <property type="project" value="UniProtKB-EC"/>
</dbReference>
<dbReference type="InParanoid" id="A0A066VL75"/>
<comment type="cofactor">
    <cofactor evidence="14">
        <name>Zn(2+)</name>
        <dbReference type="ChEBI" id="CHEBI:29105"/>
    </cofactor>
    <text evidence="14">Binds 1 zinc ion per subunit.</text>
</comment>
<evidence type="ECO:0000313" key="19">
    <source>
        <dbReference type="Proteomes" id="UP000027361"/>
    </source>
</evidence>
<dbReference type="InterPro" id="IPR005850">
    <property type="entry name" value="GalP_Utransf_C"/>
</dbReference>
<dbReference type="EC" id="2.7.7.12" evidence="4 15"/>
<reference evidence="18 19" key="1">
    <citation type="submission" date="2014-05" db="EMBL/GenBank/DDBJ databases">
        <title>Draft genome sequence of a rare smut relative, Tilletiaria anomala UBC 951.</title>
        <authorList>
            <consortium name="DOE Joint Genome Institute"/>
            <person name="Toome M."/>
            <person name="Kuo A."/>
            <person name="Henrissat B."/>
            <person name="Lipzen A."/>
            <person name="Tritt A."/>
            <person name="Yoshinaga Y."/>
            <person name="Zane M."/>
            <person name="Barry K."/>
            <person name="Grigoriev I.V."/>
            <person name="Spatafora J.W."/>
            <person name="Aimea M.C."/>
        </authorList>
    </citation>
    <scope>NUCLEOTIDE SEQUENCE [LARGE SCALE GENOMIC DNA]</scope>
    <source>
        <strain evidence="18 19">UBC 951</strain>
    </source>
</reference>
<evidence type="ECO:0000256" key="13">
    <source>
        <dbReference type="PIRSR" id="PIRSR000808-2"/>
    </source>
</evidence>
<keyword evidence="6 15" id="KW-0808">Transferase</keyword>
<sequence length="384" mass="43629">MQPFDPSEHPHRRWNPLTDSWVLCSPHRTKRPWQGAQEGGDGPELPEYDPKCYLCPGNPRATGEHNPKYISTTYFENDFAALKPEEAEPAPQEHPLLRSQNARGRCYVVCFHPSHNLTLAQLTTAPYSAEDHILPVINTWRELYSKIPRENPFIQYVQIFENKGAAMGCSNPHPHGQIWSLDYIPEEPGKVLRNLKKYALDPKNYDTVLRPPKDNAGRPSLLLTYAAYELSLPDRPRVVDVNQHFVAVVPYWALWPFEILLLPYKRQIGSLEDMSKEELSALASLLGQVACRLDNIFECSFPYSMGIHQKPVPTGHQGATAETKDLGEFAHFHIHFYPPLLRSATVRKFIVGFEMLGEPQRDLTAEQAAIRIRASATTHFTASQ</sequence>
<dbReference type="CDD" id="cd00608">
    <property type="entry name" value="GalT"/>
    <property type="match status" value="1"/>
</dbReference>
<feature type="binding site" description="in other chain" evidence="13">
    <location>
        <begin position="77"/>
        <end position="78"/>
    </location>
    <ligand>
        <name>UDP-alpha-D-glucose</name>
        <dbReference type="ChEBI" id="CHEBI:58885"/>
        <note>ligand shared between dimeric partners</note>
    </ligand>
</feature>
<dbReference type="PANTHER" id="PTHR11943">
    <property type="entry name" value="GALACTOSE-1-PHOSPHATE URIDYLYLTRANSFERASE"/>
    <property type="match status" value="1"/>
</dbReference>
<evidence type="ECO:0000256" key="14">
    <source>
        <dbReference type="PIRSR" id="PIRSR000808-3"/>
    </source>
</evidence>
<dbReference type="Proteomes" id="UP000027361">
    <property type="component" value="Unassembled WGS sequence"/>
</dbReference>
<feature type="binding site" description="in other chain" evidence="13">
    <location>
        <position position="360"/>
    </location>
    <ligand>
        <name>UDP-alpha-D-glucose</name>
        <dbReference type="ChEBI" id="CHEBI:58885"/>
        <note>ligand shared between dimeric partners</note>
    </ligand>
</feature>
<dbReference type="UniPathway" id="UPA00214"/>
<dbReference type="FunCoup" id="A0A066VL75">
    <property type="interactions" value="166"/>
</dbReference>
<comment type="catalytic activity">
    <reaction evidence="1 15">
        <text>alpha-D-galactose 1-phosphate + UDP-alpha-D-glucose = alpha-D-glucose 1-phosphate + UDP-alpha-D-galactose</text>
        <dbReference type="Rhea" id="RHEA:13989"/>
        <dbReference type="ChEBI" id="CHEBI:58336"/>
        <dbReference type="ChEBI" id="CHEBI:58601"/>
        <dbReference type="ChEBI" id="CHEBI:58885"/>
        <dbReference type="ChEBI" id="CHEBI:66914"/>
        <dbReference type="EC" id="2.7.7.12"/>
    </reaction>
</comment>
<dbReference type="InterPro" id="IPR036265">
    <property type="entry name" value="HIT-like_sf"/>
</dbReference>
<name>A0A066VL75_TILAU</name>
<feature type="binding site" evidence="13">
    <location>
        <begin position="28"/>
        <end position="31"/>
    </location>
    <ligand>
        <name>UDP-alpha-D-glucose</name>
        <dbReference type="ChEBI" id="CHEBI:58885"/>
        <note>ligand shared between dimeric partners</note>
    </ligand>
</feature>
<keyword evidence="11 15" id="KW-0119">Carbohydrate metabolism</keyword>
<evidence type="ECO:0000256" key="10">
    <source>
        <dbReference type="ARBA" id="ARBA00023144"/>
    </source>
</evidence>
<feature type="binding site" evidence="14">
    <location>
        <position position="173"/>
    </location>
    <ligand>
        <name>Zn(2+)</name>
        <dbReference type="ChEBI" id="CHEBI:29105"/>
    </ligand>
</feature>
<dbReference type="InterPro" id="IPR001937">
    <property type="entry name" value="GalP_UDPtransf1"/>
</dbReference>
<gene>
    <name evidence="18" type="ORF">K437DRAFT_250661</name>
</gene>
<feature type="active site" description="Tele-UMP-histidine intermediate" evidence="12">
    <location>
        <position position="175"/>
    </location>
</feature>
<feature type="binding site" description="in other chain" evidence="13">
    <location>
        <position position="177"/>
    </location>
    <ligand>
        <name>UDP-alpha-D-glucose</name>
        <dbReference type="ChEBI" id="CHEBI:58885"/>
        <note>ligand shared between dimeric partners</note>
    </ligand>
</feature>
<feature type="binding site" evidence="14">
    <location>
        <position position="55"/>
    </location>
    <ligand>
        <name>Zn(2+)</name>
        <dbReference type="ChEBI" id="CHEBI:29105"/>
    </ligand>
</feature>
<dbReference type="GO" id="GO:0033499">
    <property type="term" value="P:galactose catabolic process via UDP-galactose, Leloir pathway"/>
    <property type="evidence" value="ECO:0007669"/>
    <property type="project" value="TreeGrafter"/>
</dbReference>
<comment type="caution">
    <text evidence="18">The sequence shown here is derived from an EMBL/GenBank/DDBJ whole genome shotgun (WGS) entry which is preliminary data.</text>
</comment>
<keyword evidence="8 14" id="KW-0479">Metal-binding</keyword>
<dbReference type="FunFam" id="3.30.428.10:FF:000002">
    <property type="entry name" value="Galactose-1-phosphate uridylyltransferase"/>
    <property type="match status" value="1"/>
</dbReference>
<dbReference type="Pfam" id="PF01087">
    <property type="entry name" value="GalP_UDP_transf"/>
    <property type="match status" value="1"/>
</dbReference>
<evidence type="ECO:0000259" key="16">
    <source>
        <dbReference type="Pfam" id="PF01087"/>
    </source>
</evidence>
<feature type="binding site" description="in other chain" evidence="13">
    <location>
        <begin position="168"/>
        <end position="170"/>
    </location>
    <ligand>
        <name>UDP-alpha-D-glucose</name>
        <dbReference type="ChEBI" id="CHEBI:58885"/>
        <note>ligand shared between dimeric partners</note>
    </ligand>
</feature>
<dbReference type="OrthoDB" id="418412at2759"/>
<evidence type="ECO:0000256" key="12">
    <source>
        <dbReference type="PIRSR" id="PIRSR000808-1"/>
    </source>
</evidence>
<evidence type="ECO:0000259" key="17">
    <source>
        <dbReference type="Pfam" id="PF02744"/>
    </source>
</evidence>
<dbReference type="GO" id="GO:0008270">
    <property type="term" value="F:zinc ion binding"/>
    <property type="evidence" value="ECO:0007669"/>
    <property type="project" value="InterPro"/>
</dbReference>
<feature type="domain" description="Galactose-1-phosphate uridyl transferase N-terminal" evidence="16">
    <location>
        <begin position="4"/>
        <end position="185"/>
    </location>
</feature>
<feature type="binding site" evidence="13">
    <location>
        <begin position="348"/>
        <end position="349"/>
    </location>
    <ligand>
        <name>UDP-alpha-D-glucose</name>
        <dbReference type="ChEBI" id="CHEBI:58885"/>
        <note>ligand shared between dimeric partners</note>
    </ligand>
</feature>
<feature type="binding site" description="in other chain" evidence="13">
    <location>
        <position position="162"/>
    </location>
    <ligand>
        <name>UDP-alpha-D-glucose</name>
        <dbReference type="ChEBI" id="CHEBI:58885"/>
        <note>ligand shared between dimeric partners</note>
    </ligand>
</feature>
<comment type="similarity">
    <text evidence="3 15">Belongs to the galactose-1-phosphate uridylyltransferase type 1 family.</text>
</comment>
<evidence type="ECO:0000256" key="1">
    <source>
        <dbReference type="ARBA" id="ARBA00001107"/>
    </source>
</evidence>
<evidence type="ECO:0000256" key="7">
    <source>
        <dbReference type="ARBA" id="ARBA00022695"/>
    </source>
</evidence>
<evidence type="ECO:0000256" key="3">
    <source>
        <dbReference type="ARBA" id="ARBA00010951"/>
    </source>
</evidence>
<dbReference type="PROSITE" id="PS00117">
    <property type="entry name" value="GAL_P_UDP_TRANSF_I"/>
    <property type="match status" value="1"/>
</dbReference>
<dbReference type="PIRSF" id="PIRSF000808">
    <property type="entry name" value="GalT"/>
    <property type="match status" value="1"/>
</dbReference>
<dbReference type="InterPro" id="IPR005849">
    <property type="entry name" value="GalP_Utransf_N"/>
</dbReference>
<feature type="binding site" description="in other chain" evidence="13">
    <location>
        <position position="61"/>
    </location>
    <ligand>
        <name>UDP-alpha-D-glucose</name>
        <dbReference type="ChEBI" id="CHEBI:58885"/>
        <note>ligand shared between dimeric partners</note>
    </ligand>
</feature>
<keyword evidence="19" id="KW-1185">Reference proteome</keyword>
<organism evidence="18 19">
    <name type="scientific">Tilletiaria anomala (strain ATCC 24038 / CBS 436.72 / UBC 951)</name>
    <dbReference type="NCBI Taxonomy" id="1037660"/>
    <lineage>
        <taxon>Eukaryota</taxon>
        <taxon>Fungi</taxon>
        <taxon>Dikarya</taxon>
        <taxon>Basidiomycota</taxon>
        <taxon>Ustilaginomycotina</taxon>
        <taxon>Exobasidiomycetes</taxon>
        <taxon>Georgefischeriales</taxon>
        <taxon>Tilletiariaceae</taxon>
        <taxon>Tilletiaria</taxon>
    </lineage>
</organism>
<dbReference type="OMA" id="CFENRGA"/>
<accession>A0A066VL75</accession>
<evidence type="ECO:0000256" key="8">
    <source>
        <dbReference type="ARBA" id="ARBA00022723"/>
    </source>
</evidence>
<feature type="binding site" evidence="14">
    <location>
        <position position="52"/>
    </location>
    <ligand>
        <name>Zn(2+)</name>
        <dbReference type="ChEBI" id="CHEBI:29105"/>
    </ligand>
</feature>
<evidence type="ECO:0000256" key="11">
    <source>
        <dbReference type="ARBA" id="ARBA00023277"/>
    </source>
</evidence>
<evidence type="ECO:0000256" key="5">
    <source>
        <dbReference type="ARBA" id="ARBA00016340"/>
    </source>
</evidence>
<dbReference type="Gene3D" id="3.30.428.10">
    <property type="entry name" value="HIT-like"/>
    <property type="match status" value="2"/>
</dbReference>
<dbReference type="RefSeq" id="XP_013241066.1">
    <property type="nucleotide sequence ID" value="XM_013385612.1"/>
</dbReference>
<evidence type="ECO:0000256" key="9">
    <source>
        <dbReference type="ARBA" id="ARBA00022833"/>
    </source>
</evidence>
<evidence type="ECO:0000256" key="4">
    <source>
        <dbReference type="ARBA" id="ARBA00012384"/>
    </source>
</evidence>
<dbReference type="STRING" id="1037660.A0A066VL75"/>
<dbReference type="PANTHER" id="PTHR11943:SF1">
    <property type="entry name" value="GALACTOSE-1-PHOSPHATE URIDYLYLTRANSFERASE"/>
    <property type="match status" value="1"/>
</dbReference>
<protein>
    <recommendedName>
        <fullName evidence="5 15">Galactose-1-phosphate uridylyltransferase</fullName>
        <ecNumber evidence="4 15">2.7.7.12</ecNumber>
    </recommendedName>
</protein>
<dbReference type="InterPro" id="IPR019779">
    <property type="entry name" value="GalP_UDPtransf1_His-AS"/>
</dbReference>
<dbReference type="Pfam" id="PF02744">
    <property type="entry name" value="GalP_UDP_tr_C"/>
    <property type="match status" value="1"/>
</dbReference>
<comment type="pathway">
    <text evidence="2 15">Carbohydrate metabolism; galactose metabolism.</text>
</comment>
<dbReference type="AlphaFoldDB" id="A0A066VL75"/>
<keyword evidence="10 15" id="KW-0299">Galactose metabolism</keyword>
<keyword evidence="7 15" id="KW-0548">Nucleotidyltransferase</keyword>
<dbReference type="NCBIfam" id="TIGR00209">
    <property type="entry name" value="galT_1"/>
    <property type="match status" value="1"/>
</dbReference>
<keyword evidence="9 14" id="KW-0862">Zinc</keyword>
<dbReference type="HOGENOM" id="CLU_029960_0_0_1"/>
<dbReference type="GO" id="GO:0005737">
    <property type="term" value="C:cytoplasm"/>
    <property type="evidence" value="ECO:0007669"/>
    <property type="project" value="TreeGrafter"/>
</dbReference>
<feature type="domain" description="Galactose-1-phosphate uridyl transferase C-terminal" evidence="17">
    <location>
        <begin position="221"/>
        <end position="383"/>
    </location>
</feature>
<proteinExistence type="inferred from homology"/>
<evidence type="ECO:0000313" key="18">
    <source>
        <dbReference type="EMBL" id="KDN39519.1"/>
    </source>
</evidence>